<proteinExistence type="inferred from homology"/>
<evidence type="ECO:0000256" key="4">
    <source>
        <dbReference type="ARBA" id="ARBA00022729"/>
    </source>
</evidence>
<dbReference type="PANTHER" id="PTHR42953">
    <property type="entry name" value="HIGH-AFFINITY ZINC UPTAKE SYSTEM PROTEIN ZNUA-RELATED"/>
    <property type="match status" value="1"/>
</dbReference>
<evidence type="ECO:0000256" key="1">
    <source>
        <dbReference type="ARBA" id="ARBA00011028"/>
    </source>
</evidence>
<organism evidence="7 8">
    <name type="scientific">Nitrincola iocasae</name>
    <dbReference type="NCBI Taxonomy" id="2614693"/>
    <lineage>
        <taxon>Bacteria</taxon>
        <taxon>Pseudomonadati</taxon>
        <taxon>Pseudomonadota</taxon>
        <taxon>Gammaproteobacteria</taxon>
        <taxon>Oceanospirillales</taxon>
        <taxon>Oceanospirillaceae</taxon>
        <taxon>Nitrincola</taxon>
    </lineage>
</organism>
<feature type="chain" id="PRO_5023928708" description="High-affinity zinc uptake system protein ZnuA" evidence="6">
    <location>
        <begin position="20"/>
        <end position="293"/>
    </location>
</feature>
<dbReference type="GO" id="GO:0046872">
    <property type="term" value="F:metal ion binding"/>
    <property type="evidence" value="ECO:0007669"/>
    <property type="project" value="InterPro"/>
</dbReference>
<sequence>MKKSLLLCVLLFISTLASAEKLVVGVTLHPYYSYVSKVAGDRAEVMPLIAGGFNPHSYELQPADLTRLLRMDALVVNGIGHDEFVMHALEGLELPRLTVIQANKDLPLLSSGGGSNSYNPHTFVSIDAAIRQIYTIARELGNLDPDNADYFQANALSYARELRAMKNRYLSEILELDLTGVRIASTHNAYGYLLQEFGIGIDTVIEPAHGVEPNATQLQDTIDRIRTANIRVLFTELDMENRYVTVIEEVTGIGIYHFSHMTYGDYDVDMVSREMEHNLSTLAKALKIAVSAP</sequence>
<dbReference type="InterPro" id="IPR006127">
    <property type="entry name" value="ZnuA-like"/>
</dbReference>
<evidence type="ECO:0000256" key="2">
    <source>
        <dbReference type="ARBA" id="ARBA00015915"/>
    </source>
</evidence>
<dbReference type="InterPro" id="IPR050492">
    <property type="entry name" value="Bact_metal-bind_prot9"/>
</dbReference>
<dbReference type="SUPFAM" id="SSF53807">
    <property type="entry name" value="Helical backbone' metal receptor"/>
    <property type="match status" value="1"/>
</dbReference>
<dbReference type="KEGG" id="nik:F5I99_08485"/>
<dbReference type="Pfam" id="PF01297">
    <property type="entry name" value="ZnuA"/>
    <property type="match status" value="1"/>
</dbReference>
<dbReference type="PANTHER" id="PTHR42953:SF3">
    <property type="entry name" value="HIGH-AFFINITY ZINC UPTAKE SYSTEM PROTEIN ZNUA"/>
    <property type="match status" value="1"/>
</dbReference>
<feature type="signal peptide" evidence="6">
    <location>
        <begin position="1"/>
        <end position="19"/>
    </location>
</feature>
<keyword evidence="5" id="KW-0862">Zinc</keyword>
<dbReference type="Gene3D" id="3.40.50.1980">
    <property type="entry name" value="Nitrogenase molybdenum iron protein domain"/>
    <property type="match status" value="2"/>
</dbReference>
<keyword evidence="4 6" id="KW-0732">Signal</keyword>
<keyword evidence="5" id="KW-0864">Zinc transport</keyword>
<evidence type="ECO:0000256" key="5">
    <source>
        <dbReference type="ARBA" id="ARBA00022906"/>
    </source>
</evidence>
<keyword evidence="3" id="KW-0813">Transport</keyword>
<protein>
    <recommendedName>
        <fullName evidence="2">High-affinity zinc uptake system protein ZnuA</fullName>
    </recommendedName>
</protein>
<dbReference type="RefSeq" id="WP_151054993.1">
    <property type="nucleotide sequence ID" value="NZ_CP044222.1"/>
</dbReference>
<evidence type="ECO:0000313" key="8">
    <source>
        <dbReference type="Proteomes" id="UP000325606"/>
    </source>
</evidence>
<dbReference type="Proteomes" id="UP000325606">
    <property type="component" value="Chromosome"/>
</dbReference>
<evidence type="ECO:0000256" key="6">
    <source>
        <dbReference type="SAM" id="SignalP"/>
    </source>
</evidence>
<dbReference type="GO" id="GO:0006829">
    <property type="term" value="P:zinc ion transport"/>
    <property type="evidence" value="ECO:0007669"/>
    <property type="project" value="UniProtKB-KW"/>
</dbReference>
<reference evidence="7 8" key="1">
    <citation type="submission" date="2019-09" db="EMBL/GenBank/DDBJ databases">
        <title>Nitrincola iocasae sp. nov., a bacterium isolated from the sediment collected at a cold seep field in South China Sea.</title>
        <authorList>
            <person name="Zhang H."/>
            <person name="Wang H."/>
            <person name="Li C."/>
        </authorList>
    </citation>
    <scope>NUCLEOTIDE SEQUENCE [LARGE SCALE GENOMIC DNA]</scope>
    <source>
        <strain evidence="7 8">KXZD1103</strain>
    </source>
</reference>
<accession>A0A5J6LD70</accession>
<dbReference type="EMBL" id="CP044222">
    <property type="protein sequence ID" value="QEW06545.1"/>
    <property type="molecule type" value="Genomic_DNA"/>
</dbReference>
<keyword evidence="5" id="KW-0406">Ion transport</keyword>
<comment type="similarity">
    <text evidence="1">Belongs to the bacterial solute-binding protein 9 family.</text>
</comment>
<name>A0A5J6LD70_9GAMM</name>
<keyword evidence="8" id="KW-1185">Reference proteome</keyword>
<evidence type="ECO:0000313" key="7">
    <source>
        <dbReference type="EMBL" id="QEW06545.1"/>
    </source>
</evidence>
<dbReference type="AlphaFoldDB" id="A0A5J6LD70"/>
<evidence type="ECO:0000256" key="3">
    <source>
        <dbReference type="ARBA" id="ARBA00022448"/>
    </source>
</evidence>
<gene>
    <name evidence="7" type="ORF">F5I99_08485</name>
</gene>